<dbReference type="AlphaFoldDB" id="A0A1C4E9C7"/>
<dbReference type="OrthoDB" id="6447548at2"/>
<reference evidence="2" key="1">
    <citation type="submission" date="2016-08" db="EMBL/GenBank/DDBJ databases">
        <authorList>
            <person name="Varghese N."/>
            <person name="Submissions Spin"/>
        </authorList>
    </citation>
    <scope>NUCLEOTIDE SEQUENCE [LARGE SCALE GENOMIC DNA]</scope>
    <source>
        <strain evidence="2">REICA_082</strain>
    </source>
</reference>
<dbReference type="EMBL" id="FMAY01000019">
    <property type="protein sequence ID" value="SCC40155.1"/>
    <property type="molecule type" value="Genomic_DNA"/>
</dbReference>
<proteinExistence type="predicted"/>
<sequence>MAFRQWKIGLHIQQDGIFSVAIAAGRRGQTLRRWWHLPLPHGVIVQGRIKSPEQLLTVLRPWRHALPQRHCVRMAFPAGQTLQRKLPRLAISLRERELSGWVSHSVARELEMVESDLCFDFTEDEPGNVYGVTAAQNKDVAALLSLGQSLSLNLSFITPDAAALQPLLPWLTPPVRCLAWRDERQWLWATKESWGRRGLEEADSVAQLATLLGLTTGEIALCGEAEGEFDCWSVIPWRQPPLPKAGASYAVALGLALAGRC</sequence>
<organism evidence="1 2">
    <name type="scientific">Kosakonia oryzendophytica</name>
    <dbReference type="NCBI Taxonomy" id="1005665"/>
    <lineage>
        <taxon>Bacteria</taxon>
        <taxon>Pseudomonadati</taxon>
        <taxon>Pseudomonadota</taxon>
        <taxon>Gammaproteobacteria</taxon>
        <taxon>Enterobacterales</taxon>
        <taxon>Enterobacteriaceae</taxon>
        <taxon>Kosakonia</taxon>
    </lineage>
</organism>
<protein>
    <submittedName>
        <fullName evidence="1">Pilus assembly protein HofM</fullName>
    </submittedName>
</protein>
<name>A0A1C4E9C7_9ENTR</name>
<evidence type="ECO:0000313" key="1">
    <source>
        <dbReference type="EMBL" id="SCC40155.1"/>
    </source>
</evidence>
<dbReference type="RefSeq" id="WP_088236870.1">
    <property type="nucleotide sequence ID" value="NZ_FMAY01000019.1"/>
</dbReference>
<accession>A0A1C4E9C7</accession>
<gene>
    <name evidence="1" type="ORF">GA0061071_11957</name>
</gene>
<dbReference type="Proteomes" id="UP000198975">
    <property type="component" value="Unassembled WGS sequence"/>
</dbReference>
<keyword evidence="2" id="KW-1185">Reference proteome</keyword>
<evidence type="ECO:0000313" key="2">
    <source>
        <dbReference type="Proteomes" id="UP000198975"/>
    </source>
</evidence>